<dbReference type="RefSeq" id="WP_121925429.1">
    <property type="nucleotide sequence ID" value="NZ_CBCSGA010000003.1"/>
</dbReference>
<sequence length="66" mass="8091">MENLQTFLPQIAMLLWLVLFVFVIFRIIRWINKIIKNNDLYKDDMLNVLEEIREELKELNKNNLVK</sequence>
<proteinExistence type="predicted"/>
<organism evidence="2 3">
    <name type="scientific">Flavobacterium weaverense</name>
    <dbReference type="NCBI Taxonomy" id="271156"/>
    <lineage>
        <taxon>Bacteria</taxon>
        <taxon>Pseudomonadati</taxon>
        <taxon>Bacteroidota</taxon>
        <taxon>Flavobacteriia</taxon>
        <taxon>Flavobacteriales</taxon>
        <taxon>Flavobacteriaceae</taxon>
        <taxon>Flavobacterium</taxon>
    </lineage>
</organism>
<dbReference type="EMBL" id="REFH01000009">
    <property type="protein sequence ID" value="RMA76065.1"/>
    <property type="molecule type" value="Genomic_DNA"/>
</dbReference>
<keyword evidence="3" id="KW-1185">Reference proteome</keyword>
<name>A0A3M0A099_9FLAO</name>
<feature type="transmembrane region" description="Helical" evidence="1">
    <location>
        <begin position="6"/>
        <end position="28"/>
    </location>
</feature>
<evidence type="ECO:0000313" key="3">
    <source>
        <dbReference type="Proteomes" id="UP000280368"/>
    </source>
</evidence>
<comment type="caution">
    <text evidence="2">The sequence shown here is derived from an EMBL/GenBank/DDBJ whole genome shotgun (WGS) entry which is preliminary data.</text>
</comment>
<evidence type="ECO:0000313" key="2">
    <source>
        <dbReference type="EMBL" id="RMA76065.1"/>
    </source>
</evidence>
<dbReference type="AlphaFoldDB" id="A0A3M0A099"/>
<dbReference type="Proteomes" id="UP000280368">
    <property type="component" value="Unassembled WGS sequence"/>
</dbReference>
<protein>
    <recommendedName>
        <fullName evidence="4">DUF4083 domain-containing protein</fullName>
    </recommendedName>
</protein>
<reference evidence="2 3" key="1">
    <citation type="submission" date="2018-10" db="EMBL/GenBank/DDBJ databases">
        <title>Genomic Encyclopedia of Archaeal and Bacterial Type Strains, Phase II (KMG-II): from individual species to whole genera.</title>
        <authorList>
            <person name="Goeker M."/>
        </authorList>
    </citation>
    <scope>NUCLEOTIDE SEQUENCE [LARGE SCALE GENOMIC DNA]</scope>
    <source>
        <strain evidence="2 3">DSM 19727</strain>
    </source>
</reference>
<gene>
    <name evidence="2" type="ORF">BC961_1780</name>
</gene>
<keyword evidence="1" id="KW-0812">Transmembrane</keyword>
<evidence type="ECO:0008006" key="4">
    <source>
        <dbReference type="Google" id="ProtNLM"/>
    </source>
</evidence>
<accession>A0A3M0A099</accession>
<keyword evidence="1" id="KW-0472">Membrane</keyword>
<keyword evidence="1" id="KW-1133">Transmembrane helix</keyword>
<evidence type="ECO:0000256" key="1">
    <source>
        <dbReference type="SAM" id="Phobius"/>
    </source>
</evidence>